<dbReference type="Gene3D" id="1.20.5.2700">
    <property type="match status" value="1"/>
</dbReference>
<keyword evidence="1" id="KW-0472">Membrane</keyword>
<evidence type="ECO:0000313" key="2">
    <source>
        <dbReference type="EMBL" id="GAI79779.1"/>
    </source>
</evidence>
<sequence>MKLFREDAAYIGGEEASPEMKVSGVEFYDTVRDFSGLKGIYGAAQKKKLDFYNWGMSFCQAVAWILRGLDRLVNYVWEGLASLVVLMGRGGSRLHNGILHTYLAWCLLGFMALLMIFLFLIDTHAERYN</sequence>
<keyword evidence="1" id="KW-1133">Transmembrane helix</keyword>
<name>X1TI99_9ZZZZ</name>
<gene>
    <name evidence="2" type="ORF">S12H4_11899</name>
</gene>
<organism evidence="2">
    <name type="scientific">marine sediment metagenome</name>
    <dbReference type="NCBI Taxonomy" id="412755"/>
    <lineage>
        <taxon>unclassified sequences</taxon>
        <taxon>metagenomes</taxon>
        <taxon>ecological metagenomes</taxon>
    </lineage>
</organism>
<keyword evidence="1" id="KW-0812">Transmembrane</keyword>
<comment type="caution">
    <text evidence="2">The sequence shown here is derived from an EMBL/GenBank/DDBJ whole genome shotgun (WGS) entry which is preliminary data.</text>
</comment>
<accession>X1TI99</accession>
<proteinExistence type="predicted"/>
<feature type="transmembrane region" description="Helical" evidence="1">
    <location>
        <begin position="102"/>
        <end position="121"/>
    </location>
</feature>
<dbReference type="EMBL" id="BARW01005475">
    <property type="protein sequence ID" value="GAI79779.1"/>
    <property type="molecule type" value="Genomic_DNA"/>
</dbReference>
<dbReference type="AlphaFoldDB" id="X1TI99"/>
<protein>
    <submittedName>
        <fullName evidence="2">Uncharacterized protein</fullName>
    </submittedName>
</protein>
<reference evidence="2" key="1">
    <citation type="journal article" date="2014" name="Front. Microbiol.">
        <title>High frequency of phylogenetically diverse reductive dehalogenase-homologous genes in deep subseafloor sedimentary metagenomes.</title>
        <authorList>
            <person name="Kawai M."/>
            <person name="Futagami T."/>
            <person name="Toyoda A."/>
            <person name="Takaki Y."/>
            <person name="Nishi S."/>
            <person name="Hori S."/>
            <person name="Arai W."/>
            <person name="Tsubouchi T."/>
            <person name="Morono Y."/>
            <person name="Uchiyama I."/>
            <person name="Ito T."/>
            <person name="Fujiyama A."/>
            <person name="Inagaki F."/>
            <person name="Takami H."/>
        </authorList>
    </citation>
    <scope>NUCLEOTIDE SEQUENCE</scope>
    <source>
        <strain evidence="2">Expedition CK06-06</strain>
    </source>
</reference>
<evidence type="ECO:0000256" key="1">
    <source>
        <dbReference type="SAM" id="Phobius"/>
    </source>
</evidence>